<dbReference type="Pfam" id="PF00249">
    <property type="entry name" value="Myb_DNA-binding"/>
    <property type="match status" value="1"/>
</dbReference>
<feature type="region of interest" description="Disordered" evidence="4">
    <location>
        <begin position="993"/>
        <end position="1032"/>
    </location>
</feature>
<dbReference type="SUPFAM" id="SSF52025">
    <property type="entry name" value="PA domain"/>
    <property type="match status" value="1"/>
</dbReference>
<dbReference type="Gene3D" id="1.10.10.60">
    <property type="entry name" value="Homeodomain-like"/>
    <property type="match status" value="2"/>
</dbReference>
<protein>
    <recommendedName>
        <fullName evidence="10">Fibronectin type-III domain-containing protein</fullName>
    </recommendedName>
</protein>
<keyword evidence="5" id="KW-0732">Signal</keyword>
<dbReference type="InterPro" id="IPR009057">
    <property type="entry name" value="Homeodomain-like_sf"/>
</dbReference>
<feature type="signal peptide" evidence="5">
    <location>
        <begin position="1"/>
        <end position="15"/>
    </location>
</feature>
<dbReference type="PANTHER" id="PTHR43952">
    <property type="entry name" value="MYB FAMILY TRANSCRIPTION FACTOR-RELATED"/>
    <property type="match status" value="1"/>
</dbReference>
<dbReference type="SMART" id="SM00060">
    <property type="entry name" value="FN3"/>
    <property type="match status" value="2"/>
</dbReference>
<dbReference type="InterPro" id="IPR001005">
    <property type="entry name" value="SANT/Myb"/>
</dbReference>
<dbReference type="PROSITE" id="PS50090">
    <property type="entry name" value="MYB_LIKE"/>
    <property type="match status" value="2"/>
</dbReference>
<gene>
    <name evidence="8" type="ORF">BN9_116540</name>
</gene>
<dbReference type="Proteomes" id="UP000053237">
    <property type="component" value="Unassembled WGS sequence"/>
</dbReference>
<keyword evidence="3" id="KW-0539">Nucleus</keyword>
<feature type="domain" description="Fibronectin type-III" evidence="7">
    <location>
        <begin position="375"/>
        <end position="478"/>
    </location>
</feature>
<dbReference type="EMBL" id="CAIX01000398">
    <property type="protein sequence ID" value="CCI50136.1"/>
    <property type="molecule type" value="Genomic_DNA"/>
</dbReference>
<evidence type="ECO:0000256" key="4">
    <source>
        <dbReference type="SAM" id="MobiDB-lite"/>
    </source>
</evidence>
<evidence type="ECO:0000256" key="2">
    <source>
        <dbReference type="ARBA" id="ARBA00023163"/>
    </source>
</evidence>
<dbReference type="Pfam" id="PF00041">
    <property type="entry name" value="fn3"/>
    <property type="match status" value="2"/>
</dbReference>
<dbReference type="PANTHER" id="PTHR43952:SF75">
    <property type="entry name" value="PROTEIN RADIALIS-LIKE 6"/>
    <property type="match status" value="1"/>
</dbReference>
<dbReference type="InterPro" id="IPR044636">
    <property type="entry name" value="RADIALIS-like"/>
</dbReference>
<dbReference type="InterPro" id="IPR003137">
    <property type="entry name" value="PA_domain"/>
</dbReference>
<evidence type="ECO:0000259" key="6">
    <source>
        <dbReference type="PROSITE" id="PS50090"/>
    </source>
</evidence>
<dbReference type="InterPro" id="IPR046450">
    <property type="entry name" value="PA_dom_sf"/>
</dbReference>
<evidence type="ECO:0000259" key="7">
    <source>
        <dbReference type="PROSITE" id="PS50853"/>
    </source>
</evidence>
<name>A0A024GU64_9STRA</name>
<feature type="compositionally biased region" description="Basic and acidic residues" evidence="4">
    <location>
        <begin position="995"/>
        <end position="1028"/>
    </location>
</feature>
<dbReference type="OrthoDB" id="206201at2759"/>
<evidence type="ECO:0000256" key="5">
    <source>
        <dbReference type="SAM" id="SignalP"/>
    </source>
</evidence>
<dbReference type="CDD" id="cd00167">
    <property type="entry name" value="SANT"/>
    <property type="match status" value="2"/>
</dbReference>
<dbReference type="Pfam" id="PF02225">
    <property type="entry name" value="PA"/>
    <property type="match status" value="1"/>
</dbReference>
<evidence type="ECO:0000313" key="8">
    <source>
        <dbReference type="EMBL" id="CCI50136.1"/>
    </source>
</evidence>
<dbReference type="AlphaFoldDB" id="A0A024GU64"/>
<evidence type="ECO:0000256" key="1">
    <source>
        <dbReference type="ARBA" id="ARBA00023015"/>
    </source>
</evidence>
<keyword evidence="1" id="KW-0805">Transcription regulation</keyword>
<feature type="domain" description="Fibronectin type-III" evidence="7">
    <location>
        <begin position="480"/>
        <end position="590"/>
    </location>
</feature>
<sequence length="1084" mass="123100">MNQILWLLLLRSVYGFDSKEKSLIASINLNGNVSTMELMQYALDERHSKQLLQNASQRCDLASQCVERVDYILAKRKEVRGGMEVAQKKELKREDIAREANLMEFEIFFREYAVRWTPVLLESVESAWMGNFHRETTYFMDACFPANAEVYGSIPLKSEAKECVPFLDTLHVPSFIVGNYLQQTKLSKNEVYLPRRLRRASDGELLTCSHGLHMFLTVLSGKIEVLLYPKAHRESQRSIQVAAIEAREWLFVPGFYLAAVSSSIELDLLYFCYVDASNLHSVQQELEMDAVVDSNAKELLQTLTSPDLSTFMSRCPLYAQTQWKVFTMWPRPLIPRRFKKKTAASVAPLSRRQRYRQWQYDKQWNHYIALKTLPAPNAVILSQIKRTSVIIAWQDVHQPERYNTRDFGYFVNWKKDQQHTIYRQNISTQILKENIAGKLQTAITNLQTNSTYAFSIGIYVDGTFGPKSKPSQARTLARREPNRIRGAPFPIQESRGVYVRWLNPIDDGGEPIAAFSIAIRDVYGASILADRIDVISASSVLPNGSFWMETRVENLIPGKVYQFRIAATNAFGQSAWSEVSESFQPSTQIGHIRGIPTTKFQAKNICVFVLSDQTQTISKVSSNHLSYGWRGHFSPNKFDVIGELIASEPLDASIPLQNAQNVAGRIVVLTRGQASFLDKVWHAQQAGFMGIALLVAPKPLVMDSDTLIAMIAGIRSTFLTFSSQTSQRLHYYLNATYRCLIESICGEAPRRTHLEHVDLTLFPTYIIGQGRSYATTASGLALHFQALSHSAKAARYATLASMQKSIWTREEHAQFIQTLELYGGRNSAEEWQRMQASIPTRSIDEIKRYGARYLHHLLQIQPVASRISSQGSFSLSCRSHALEPNPYDISPLTTSWTFEDDKKLETAISECKKEDKSLQWTRIACALPEKSGRELRQRFEKLIHDVVQIERGVGIASIPKDWITTSTEMERVSGDTPAHSKPLEYCIALIPSPSRSDKRRGSTSSHQEKKSLEAEAWTHEEKETEKLTPKSLTPCGPFTPRFWKDFVLSEEFRMLLCPNTTETEPTMIRASVSISAEKQEEPQA</sequence>
<dbReference type="SUPFAM" id="SSF49265">
    <property type="entry name" value="Fibronectin type III"/>
    <property type="match status" value="1"/>
</dbReference>
<keyword evidence="9" id="KW-1185">Reference proteome</keyword>
<dbReference type="InParanoid" id="A0A024GU64"/>
<dbReference type="Gene3D" id="3.50.30.30">
    <property type="match status" value="1"/>
</dbReference>
<comment type="caution">
    <text evidence="8">The sequence shown here is derived from an EMBL/GenBank/DDBJ whole genome shotgun (WGS) entry which is preliminary data.</text>
</comment>
<feature type="chain" id="PRO_5012226782" description="Fibronectin type-III domain-containing protein" evidence="5">
    <location>
        <begin position="16"/>
        <end position="1084"/>
    </location>
</feature>
<dbReference type="SMART" id="SM00717">
    <property type="entry name" value="SANT"/>
    <property type="match status" value="2"/>
</dbReference>
<dbReference type="InterPro" id="IPR013783">
    <property type="entry name" value="Ig-like_fold"/>
</dbReference>
<proteinExistence type="predicted"/>
<evidence type="ECO:0000313" key="9">
    <source>
        <dbReference type="Proteomes" id="UP000053237"/>
    </source>
</evidence>
<dbReference type="GO" id="GO:0003700">
    <property type="term" value="F:DNA-binding transcription factor activity"/>
    <property type="evidence" value="ECO:0007669"/>
    <property type="project" value="InterPro"/>
</dbReference>
<dbReference type="STRING" id="65357.A0A024GU64"/>
<accession>A0A024GU64</accession>
<feature type="domain" description="Myb-like" evidence="6">
    <location>
        <begin position="895"/>
        <end position="943"/>
    </location>
</feature>
<organism evidence="8 9">
    <name type="scientific">Albugo candida</name>
    <dbReference type="NCBI Taxonomy" id="65357"/>
    <lineage>
        <taxon>Eukaryota</taxon>
        <taxon>Sar</taxon>
        <taxon>Stramenopiles</taxon>
        <taxon>Oomycota</taxon>
        <taxon>Peronosporomycetes</taxon>
        <taxon>Albuginales</taxon>
        <taxon>Albuginaceae</taxon>
        <taxon>Albugo</taxon>
    </lineage>
</organism>
<dbReference type="PROSITE" id="PS50853">
    <property type="entry name" value="FN3"/>
    <property type="match status" value="2"/>
</dbReference>
<dbReference type="CDD" id="cd00063">
    <property type="entry name" value="FN3"/>
    <property type="match status" value="2"/>
</dbReference>
<evidence type="ECO:0000256" key="3">
    <source>
        <dbReference type="ARBA" id="ARBA00023242"/>
    </source>
</evidence>
<evidence type="ECO:0008006" key="10">
    <source>
        <dbReference type="Google" id="ProtNLM"/>
    </source>
</evidence>
<feature type="domain" description="Myb-like" evidence="6">
    <location>
        <begin position="799"/>
        <end position="854"/>
    </location>
</feature>
<dbReference type="SUPFAM" id="SSF46689">
    <property type="entry name" value="Homeodomain-like"/>
    <property type="match status" value="2"/>
</dbReference>
<dbReference type="Gene3D" id="2.60.40.10">
    <property type="entry name" value="Immunoglobulins"/>
    <property type="match status" value="2"/>
</dbReference>
<dbReference type="InterPro" id="IPR036116">
    <property type="entry name" value="FN3_sf"/>
</dbReference>
<reference evidence="8 9" key="1">
    <citation type="submission" date="2012-05" db="EMBL/GenBank/DDBJ databases">
        <title>Recombination and specialization in a pathogen metapopulation.</title>
        <authorList>
            <person name="Gardiner A."/>
            <person name="Kemen E."/>
            <person name="Schultz-Larsen T."/>
            <person name="MacLean D."/>
            <person name="Van Oosterhout C."/>
            <person name="Jones J.D.G."/>
        </authorList>
    </citation>
    <scope>NUCLEOTIDE SEQUENCE [LARGE SCALE GENOMIC DNA]</scope>
    <source>
        <strain evidence="8 9">Ac Nc2</strain>
    </source>
</reference>
<dbReference type="InterPro" id="IPR003961">
    <property type="entry name" value="FN3_dom"/>
</dbReference>
<keyword evidence="2" id="KW-0804">Transcription</keyword>